<dbReference type="HOGENOM" id="CLU_1586225_0_0_1"/>
<dbReference type="AlphaFoldDB" id="A0A067MNU3"/>
<keyword evidence="2" id="KW-1185">Reference proteome</keyword>
<proteinExistence type="predicted"/>
<sequence>MSMPTYVMFMYNLDPHARADPKRLHGQSVRAVSLGFPLAGSSPLDTANARVQSVPAAAVVFDPHAYVDLGRLSGQSVRAALGSSLAGPSPLDTADAQAQSAPAAAVVFDQAPRLSGVAGKGAQSVPSLPVASTNGSWILSDVVGEWAQSVLSLGNVCQCVTDTVRLDQ</sequence>
<name>A0A067MNU3_BOTB1</name>
<organism evidence="1 2">
    <name type="scientific">Botryobasidium botryosum (strain FD-172 SS1)</name>
    <dbReference type="NCBI Taxonomy" id="930990"/>
    <lineage>
        <taxon>Eukaryota</taxon>
        <taxon>Fungi</taxon>
        <taxon>Dikarya</taxon>
        <taxon>Basidiomycota</taxon>
        <taxon>Agaricomycotina</taxon>
        <taxon>Agaricomycetes</taxon>
        <taxon>Cantharellales</taxon>
        <taxon>Botryobasidiaceae</taxon>
        <taxon>Botryobasidium</taxon>
    </lineage>
</organism>
<accession>A0A067MNU3</accession>
<gene>
    <name evidence="1" type="ORF">BOTBODRAFT_186067</name>
</gene>
<evidence type="ECO:0000313" key="2">
    <source>
        <dbReference type="Proteomes" id="UP000027195"/>
    </source>
</evidence>
<dbReference type="Proteomes" id="UP000027195">
    <property type="component" value="Unassembled WGS sequence"/>
</dbReference>
<dbReference type="EMBL" id="KL198024">
    <property type="protein sequence ID" value="KDQ17413.1"/>
    <property type="molecule type" value="Genomic_DNA"/>
</dbReference>
<dbReference type="InParanoid" id="A0A067MNU3"/>
<evidence type="ECO:0000313" key="1">
    <source>
        <dbReference type="EMBL" id="KDQ17413.1"/>
    </source>
</evidence>
<protein>
    <submittedName>
        <fullName evidence="1">Uncharacterized protein</fullName>
    </submittedName>
</protein>
<reference evidence="2" key="1">
    <citation type="journal article" date="2014" name="Proc. Natl. Acad. Sci. U.S.A.">
        <title>Extensive sampling of basidiomycete genomes demonstrates inadequacy of the white-rot/brown-rot paradigm for wood decay fungi.</title>
        <authorList>
            <person name="Riley R."/>
            <person name="Salamov A.A."/>
            <person name="Brown D.W."/>
            <person name="Nagy L.G."/>
            <person name="Floudas D."/>
            <person name="Held B.W."/>
            <person name="Levasseur A."/>
            <person name="Lombard V."/>
            <person name="Morin E."/>
            <person name="Otillar R."/>
            <person name="Lindquist E.A."/>
            <person name="Sun H."/>
            <person name="LaButti K.M."/>
            <person name="Schmutz J."/>
            <person name="Jabbour D."/>
            <person name="Luo H."/>
            <person name="Baker S.E."/>
            <person name="Pisabarro A.G."/>
            <person name="Walton J.D."/>
            <person name="Blanchette R.A."/>
            <person name="Henrissat B."/>
            <person name="Martin F."/>
            <person name="Cullen D."/>
            <person name="Hibbett D.S."/>
            <person name="Grigoriev I.V."/>
        </authorList>
    </citation>
    <scope>NUCLEOTIDE SEQUENCE [LARGE SCALE GENOMIC DNA]</scope>
    <source>
        <strain evidence="2">FD-172 SS1</strain>
    </source>
</reference>